<evidence type="ECO:0000256" key="2">
    <source>
        <dbReference type="ARBA" id="ARBA00022723"/>
    </source>
</evidence>
<dbReference type="InterPro" id="IPR039994">
    <property type="entry name" value="NO66-like"/>
</dbReference>
<keyword evidence="2" id="KW-0479">Metal-binding</keyword>
<dbReference type="AlphaFoldDB" id="A0A1P8KFX9"/>
<reference evidence="7 8" key="1">
    <citation type="submission" date="2017-01" db="EMBL/GenBank/DDBJ databases">
        <authorList>
            <person name="Mah S.A."/>
            <person name="Swanson W.J."/>
            <person name="Moy G.W."/>
            <person name="Vacquier V.D."/>
        </authorList>
    </citation>
    <scope>NUCLEOTIDE SEQUENCE [LARGE SCALE GENOMIC DNA]</scope>
    <source>
        <strain evidence="7 8">DSM 22694</strain>
    </source>
</reference>
<feature type="domain" description="JmjC" evidence="6">
    <location>
        <begin position="104"/>
        <end position="230"/>
    </location>
</feature>
<dbReference type="Pfam" id="PF08007">
    <property type="entry name" value="JmjC_2"/>
    <property type="match status" value="1"/>
</dbReference>
<name>A0A1P8KFX9_9BURK</name>
<evidence type="ECO:0000256" key="1">
    <source>
        <dbReference type="ARBA" id="ARBA00001954"/>
    </source>
</evidence>
<dbReference type="Gene3D" id="2.60.120.650">
    <property type="entry name" value="Cupin"/>
    <property type="match status" value="1"/>
</dbReference>
<dbReference type="SUPFAM" id="SSF51197">
    <property type="entry name" value="Clavaminate synthase-like"/>
    <property type="match status" value="1"/>
</dbReference>
<evidence type="ECO:0000256" key="4">
    <source>
        <dbReference type="ARBA" id="ARBA00023002"/>
    </source>
</evidence>
<comment type="cofactor">
    <cofactor evidence="1">
        <name>Fe(2+)</name>
        <dbReference type="ChEBI" id="CHEBI:29033"/>
    </cofactor>
</comment>
<keyword evidence="5" id="KW-0408">Iron</keyword>
<accession>A0A1P8KFX9</accession>
<evidence type="ECO:0000256" key="3">
    <source>
        <dbReference type="ARBA" id="ARBA00022964"/>
    </source>
</evidence>
<dbReference type="PANTHER" id="PTHR13096">
    <property type="entry name" value="MINA53 MYC INDUCED NUCLEAR ANTIGEN"/>
    <property type="match status" value="1"/>
</dbReference>
<dbReference type="InterPro" id="IPR003347">
    <property type="entry name" value="JmjC_dom"/>
</dbReference>
<protein>
    <submittedName>
        <fullName evidence="7">Cupin</fullName>
    </submittedName>
</protein>
<dbReference type="PROSITE" id="PS51184">
    <property type="entry name" value="JMJC"/>
    <property type="match status" value="1"/>
</dbReference>
<keyword evidence="4" id="KW-0560">Oxidoreductase</keyword>
<evidence type="ECO:0000259" key="6">
    <source>
        <dbReference type="PROSITE" id="PS51184"/>
    </source>
</evidence>
<keyword evidence="3" id="KW-0223">Dioxygenase</keyword>
<organism evidence="7 8">
    <name type="scientific">Rhodoferax saidenbachensis</name>
    <dbReference type="NCBI Taxonomy" id="1484693"/>
    <lineage>
        <taxon>Bacteria</taxon>
        <taxon>Pseudomonadati</taxon>
        <taxon>Pseudomonadota</taxon>
        <taxon>Betaproteobacteria</taxon>
        <taxon>Burkholderiales</taxon>
        <taxon>Comamonadaceae</taxon>
        <taxon>Rhodoferax</taxon>
    </lineage>
</organism>
<dbReference type="PANTHER" id="PTHR13096:SF8">
    <property type="entry name" value="RIBOSOMAL OXYGENASE 1"/>
    <property type="match status" value="1"/>
</dbReference>
<dbReference type="Pfam" id="PF20514">
    <property type="entry name" value="WHD_ROXA"/>
    <property type="match status" value="1"/>
</dbReference>
<gene>
    <name evidence="7" type="ORF">RS694_13540</name>
</gene>
<dbReference type="KEGG" id="rsb:RS694_13540"/>
<dbReference type="Gene3D" id="3.40.366.30">
    <property type="entry name" value="50S ribosomal protein L16 arginine hydroxylase, Chain A, Domain 2"/>
    <property type="match status" value="1"/>
</dbReference>
<dbReference type="InterPro" id="IPR046799">
    <property type="entry name" value="ROXA-like_wH"/>
</dbReference>
<sequence length="377" mass="42606">MNVNEPLQLLGGLTPATFMRRHWQKKPLVIRQAIPQFQAPVGRQELLDLAAMDDVESRLVVQAQPGTHKPWRFRQGPFARKALPPFKQAGWSLLVQGVDLHDERVHALMNQFRFVPDARLDDLMVSYASDGGGVGPHFDSYDVFLLQAHGRRRWRIGRQKDLSLQPDMPLKILANFEPEEEFVLEPGDMLYLPPRYAHDGVAEGECMTYSIGFRAPAKGELAREVLQRMAEQAVDEVGSALYRDPQQTALEHSGEIPDAMVAFAQKALEEALRDPLALRRALGEYLSEPKANVWFDEGEAAAAPGHVRLDRRTRMLYDQHHIFLNGESFRASGRDAQLMRRLADARELTATEYKRLGADAQDLLADWCAAGWMYVDA</sequence>
<dbReference type="GO" id="GO:0046872">
    <property type="term" value="F:metal ion binding"/>
    <property type="evidence" value="ECO:0007669"/>
    <property type="project" value="UniProtKB-KW"/>
</dbReference>
<evidence type="ECO:0000313" key="8">
    <source>
        <dbReference type="Proteomes" id="UP000186110"/>
    </source>
</evidence>
<dbReference type="GO" id="GO:0016706">
    <property type="term" value="F:2-oxoglutarate-dependent dioxygenase activity"/>
    <property type="evidence" value="ECO:0007669"/>
    <property type="project" value="TreeGrafter"/>
</dbReference>
<keyword evidence="8" id="KW-1185">Reference proteome</keyword>
<dbReference type="SMART" id="SM00558">
    <property type="entry name" value="JmjC"/>
    <property type="match status" value="1"/>
</dbReference>
<dbReference type="STRING" id="1484693.RS694_13540"/>
<evidence type="ECO:0000256" key="5">
    <source>
        <dbReference type="ARBA" id="ARBA00023004"/>
    </source>
</evidence>
<proteinExistence type="predicted"/>
<dbReference type="RefSeq" id="WP_029708644.1">
    <property type="nucleotide sequence ID" value="NZ_CP019239.1"/>
</dbReference>
<dbReference type="eggNOG" id="COG2850">
    <property type="taxonomic scope" value="Bacteria"/>
</dbReference>
<evidence type="ECO:0000313" key="7">
    <source>
        <dbReference type="EMBL" id="APW44871.1"/>
    </source>
</evidence>
<dbReference type="EMBL" id="CP019239">
    <property type="protein sequence ID" value="APW44871.1"/>
    <property type="molecule type" value="Genomic_DNA"/>
</dbReference>
<dbReference type="Proteomes" id="UP000186110">
    <property type="component" value="Chromosome"/>
</dbReference>